<accession>A0A931H9Q9</accession>
<sequence length="68" mass="7238">MSLHHASIENAGNASQSFWRRSTLGRTRLDWAIIISLLAMGSFNLIATADRIGPAKAYAAPVCGVPLA</sequence>
<dbReference type="EMBL" id="JADZGI010000001">
    <property type="protein sequence ID" value="MBH0111972.1"/>
    <property type="molecule type" value="Genomic_DNA"/>
</dbReference>
<dbReference type="Proteomes" id="UP000617634">
    <property type="component" value="Unassembled WGS sequence"/>
</dbReference>
<feature type="transmembrane region" description="Helical" evidence="1">
    <location>
        <begin position="29"/>
        <end position="47"/>
    </location>
</feature>
<dbReference type="AlphaFoldDB" id="A0A931H9Q9"/>
<evidence type="ECO:0000313" key="3">
    <source>
        <dbReference type="Proteomes" id="UP000617634"/>
    </source>
</evidence>
<protein>
    <submittedName>
        <fullName evidence="2">Uncharacterized protein</fullName>
    </submittedName>
</protein>
<reference evidence="2" key="1">
    <citation type="submission" date="2020-11" db="EMBL/GenBank/DDBJ databases">
        <title>Novosphingobium aureum sp. nov., a marine bacterium isolated from sediment of a salt flat.</title>
        <authorList>
            <person name="Yoo Y."/>
            <person name="Kim J.-J."/>
        </authorList>
    </citation>
    <scope>NUCLEOTIDE SEQUENCE</scope>
    <source>
        <strain evidence="2">YJ-S2-02</strain>
    </source>
</reference>
<evidence type="ECO:0000256" key="1">
    <source>
        <dbReference type="SAM" id="Phobius"/>
    </source>
</evidence>
<gene>
    <name evidence="2" type="ORF">I5E68_03265</name>
</gene>
<name>A0A931H9Q9_9SPHN</name>
<evidence type="ECO:0000313" key="2">
    <source>
        <dbReference type="EMBL" id="MBH0111972.1"/>
    </source>
</evidence>
<dbReference type="RefSeq" id="WP_197160738.1">
    <property type="nucleotide sequence ID" value="NZ_JADZGI010000001.1"/>
</dbReference>
<keyword evidence="1" id="KW-0812">Transmembrane</keyword>
<comment type="caution">
    <text evidence="2">The sequence shown here is derived from an EMBL/GenBank/DDBJ whole genome shotgun (WGS) entry which is preliminary data.</text>
</comment>
<keyword evidence="1" id="KW-0472">Membrane</keyword>
<organism evidence="2 3">
    <name type="scientific">Novosphingobium aureum</name>
    <dbReference type="NCBI Taxonomy" id="2792964"/>
    <lineage>
        <taxon>Bacteria</taxon>
        <taxon>Pseudomonadati</taxon>
        <taxon>Pseudomonadota</taxon>
        <taxon>Alphaproteobacteria</taxon>
        <taxon>Sphingomonadales</taxon>
        <taxon>Sphingomonadaceae</taxon>
        <taxon>Novosphingobium</taxon>
    </lineage>
</organism>
<keyword evidence="3" id="KW-1185">Reference proteome</keyword>
<proteinExistence type="predicted"/>
<keyword evidence="1" id="KW-1133">Transmembrane helix</keyword>